<organism evidence="1 2">
    <name type="scientific">Choanephora cucurbitarum</name>
    <dbReference type="NCBI Taxonomy" id="101091"/>
    <lineage>
        <taxon>Eukaryota</taxon>
        <taxon>Fungi</taxon>
        <taxon>Fungi incertae sedis</taxon>
        <taxon>Mucoromycota</taxon>
        <taxon>Mucoromycotina</taxon>
        <taxon>Mucoromycetes</taxon>
        <taxon>Mucorales</taxon>
        <taxon>Mucorineae</taxon>
        <taxon>Choanephoraceae</taxon>
        <taxon>Choanephoroideae</taxon>
        <taxon>Choanephora</taxon>
    </lineage>
</organism>
<sequence>MNVKPSFCHAADINSFNTYKLKPLLAEAIDKNVQDINNTIKYTTTVKFSKKVFYDSNLRTDNRRMHVCNNALVKVNYDDKYCVAKTLLLFEYQSNQVTKSEHFALVQFYDKISVSLAGISYCDGNRQVNVNVLSQGSLLKVVTLDHMASLIAILISECELKEYHNRVYLFWPQMNRSDLQLDQAVAAFGFETSLFDF</sequence>
<reference evidence="1 2" key="1">
    <citation type="submission" date="2016-03" db="EMBL/GenBank/DDBJ databases">
        <title>Choanephora cucurbitarum.</title>
        <authorList>
            <person name="Min B."/>
            <person name="Park H."/>
            <person name="Park J.-H."/>
            <person name="Shin H.-D."/>
            <person name="Choi I.-G."/>
        </authorList>
    </citation>
    <scope>NUCLEOTIDE SEQUENCE [LARGE SCALE GENOMIC DNA]</scope>
    <source>
        <strain evidence="1 2">KUS-F28377</strain>
    </source>
</reference>
<evidence type="ECO:0000313" key="1">
    <source>
        <dbReference type="EMBL" id="OBZ80287.1"/>
    </source>
</evidence>
<keyword evidence="2" id="KW-1185">Reference proteome</keyword>
<dbReference type="Proteomes" id="UP000093000">
    <property type="component" value="Unassembled WGS sequence"/>
</dbReference>
<accession>A0A1C7MU45</accession>
<dbReference type="AlphaFoldDB" id="A0A1C7MU45"/>
<dbReference type="EMBL" id="LUGH01002314">
    <property type="protein sequence ID" value="OBZ80287.1"/>
    <property type="molecule type" value="Genomic_DNA"/>
</dbReference>
<comment type="caution">
    <text evidence="1">The sequence shown here is derived from an EMBL/GenBank/DDBJ whole genome shotgun (WGS) entry which is preliminary data.</text>
</comment>
<dbReference type="InParanoid" id="A0A1C7MU45"/>
<gene>
    <name evidence="1" type="ORF">A0J61_11664</name>
</gene>
<name>A0A1C7MU45_9FUNG</name>
<proteinExistence type="predicted"/>
<evidence type="ECO:0000313" key="2">
    <source>
        <dbReference type="Proteomes" id="UP000093000"/>
    </source>
</evidence>
<protein>
    <submittedName>
        <fullName evidence="1">Uncharacterized protein</fullName>
    </submittedName>
</protein>